<dbReference type="SUPFAM" id="SSF47576">
    <property type="entry name" value="Calponin-homology domain, CH-domain"/>
    <property type="match status" value="1"/>
</dbReference>
<keyword evidence="12" id="KW-1185">Reference proteome</keyword>
<dbReference type="Proteomes" id="UP000243459">
    <property type="component" value="Chromosome 4"/>
</dbReference>
<accession>A0A5P1F2K0</accession>
<dbReference type="GO" id="GO:0005819">
    <property type="term" value="C:spindle"/>
    <property type="evidence" value="ECO:0007669"/>
    <property type="project" value="UniProtKB-SubCell"/>
</dbReference>
<dbReference type="GO" id="GO:0009652">
    <property type="term" value="P:thigmotropism"/>
    <property type="evidence" value="ECO:0007669"/>
    <property type="project" value="UniProtKB-ARBA"/>
</dbReference>
<keyword evidence="7" id="KW-0206">Cytoskeleton</keyword>
<evidence type="ECO:0000256" key="3">
    <source>
        <dbReference type="ARBA" id="ARBA00022490"/>
    </source>
</evidence>
<dbReference type="GO" id="GO:0051301">
    <property type="term" value="P:cell division"/>
    <property type="evidence" value="ECO:0007669"/>
    <property type="project" value="UniProtKB-KW"/>
</dbReference>
<evidence type="ECO:0000256" key="8">
    <source>
        <dbReference type="ARBA" id="ARBA00023306"/>
    </source>
</evidence>
<protein>
    <recommendedName>
        <fullName evidence="10">Calponin-homology (CH) domain-containing protein</fullName>
    </recommendedName>
</protein>
<organism evidence="11 12">
    <name type="scientific">Asparagus officinalis</name>
    <name type="common">Garden asparagus</name>
    <dbReference type="NCBI Taxonomy" id="4686"/>
    <lineage>
        <taxon>Eukaryota</taxon>
        <taxon>Viridiplantae</taxon>
        <taxon>Streptophyta</taxon>
        <taxon>Embryophyta</taxon>
        <taxon>Tracheophyta</taxon>
        <taxon>Spermatophyta</taxon>
        <taxon>Magnoliopsida</taxon>
        <taxon>Liliopsida</taxon>
        <taxon>Asparagales</taxon>
        <taxon>Asparagaceae</taxon>
        <taxon>Asparagoideae</taxon>
        <taxon>Asparagus</taxon>
    </lineage>
</organism>
<proteinExistence type="inferred from homology"/>
<dbReference type="PROSITE" id="PS50021">
    <property type="entry name" value="CH"/>
    <property type="match status" value="1"/>
</dbReference>
<evidence type="ECO:0000256" key="5">
    <source>
        <dbReference type="ARBA" id="ARBA00022701"/>
    </source>
</evidence>
<evidence type="ECO:0000259" key="10">
    <source>
        <dbReference type="PROSITE" id="PS50021"/>
    </source>
</evidence>
<keyword evidence="6" id="KW-0498">Mitosis</keyword>
<keyword evidence="3" id="KW-0963">Cytoplasm</keyword>
<reference evidence="12" key="1">
    <citation type="journal article" date="2017" name="Nat. Commun.">
        <title>The asparagus genome sheds light on the origin and evolution of a young Y chromosome.</title>
        <authorList>
            <person name="Harkess A."/>
            <person name="Zhou J."/>
            <person name="Xu C."/>
            <person name="Bowers J.E."/>
            <person name="Van der Hulst R."/>
            <person name="Ayyampalayam S."/>
            <person name="Mercati F."/>
            <person name="Riccardi P."/>
            <person name="McKain M.R."/>
            <person name="Kakrana A."/>
            <person name="Tang H."/>
            <person name="Ray J."/>
            <person name="Groenendijk J."/>
            <person name="Arikit S."/>
            <person name="Mathioni S.M."/>
            <person name="Nakano M."/>
            <person name="Shan H."/>
            <person name="Telgmann-Rauber A."/>
            <person name="Kanno A."/>
            <person name="Yue Z."/>
            <person name="Chen H."/>
            <person name="Li W."/>
            <person name="Chen Y."/>
            <person name="Xu X."/>
            <person name="Zhang Y."/>
            <person name="Luo S."/>
            <person name="Chen H."/>
            <person name="Gao J."/>
            <person name="Mao Z."/>
            <person name="Pires J.C."/>
            <person name="Luo M."/>
            <person name="Kudrna D."/>
            <person name="Wing R.A."/>
            <person name="Meyers B.C."/>
            <person name="Yi K."/>
            <person name="Kong H."/>
            <person name="Lavrijsen P."/>
            <person name="Sunseri F."/>
            <person name="Falavigna A."/>
            <person name="Ye Y."/>
            <person name="Leebens-Mack J.H."/>
            <person name="Chen G."/>
        </authorList>
    </citation>
    <scope>NUCLEOTIDE SEQUENCE [LARGE SCALE GENOMIC DNA]</scope>
    <source>
        <strain evidence="12">cv. DH0086</strain>
    </source>
</reference>
<dbReference type="Gene3D" id="1.10.418.10">
    <property type="entry name" value="Calponin-like domain"/>
    <property type="match status" value="1"/>
</dbReference>
<dbReference type="GO" id="GO:0009524">
    <property type="term" value="C:phragmoplast"/>
    <property type="evidence" value="ECO:0007669"/>
    <property type="project" value="UniProtKB-SubCell"/>
</dbReference>
<evidence type="ECO:0000256" key="4">
    <source>
        <dbReference type="ARBA" id="ARBA00022618"/>
    </source>
</evidence>
<evidence type="ECO:0000313" key="12">
    <source>
        <dbReference type="Proteomes" id="UP000243459"/>
    </source>
</evidence>
<evidence type="ECO:0000256" key="9">
    <source>
        <dbReference type="ARBA" id="ARBA00060413"/>
    </source>
</evidence>
<evidence type="ECO:0000256" key="2">
    <source>
        <dbReference type="ARBA" id="ARBA00010729"/>
    </source>
</evidence>
<keyword evidence="4" id="KW-0132">Cell division</keyword>
<dbReference type="SUPFAM" id="SSF55681">
    <property type="entry name" value="Class II aaRS and biotin synthetases"/>
    <property type="match status" value="1"/>
</dbReference>
<dbReference type="InterPro" id="IPR045864">
    <property type="entry name" value="aa-tRNA-synth_II/BPL/LPL"/>
</dbReference>
<evidence type="ECO:0000256" key="1">
    <source>
        <dbReference type="ARBA" id="ARBA00004186"/>
    </source>
</evidence>
<dbReference type="InterPro" id="IPR001715">
    <property type="entry name" value="CH_dom"/>
</dbReference>
<feature type="domain" description="Calponin-homology (CH)" evidence="10">
    <location>
        <begin position="14"/>
        <end position="116"/>
    </location>
</feature>
<evidence type="ECO:0000256" key="7">
    <source>
        <dbReference type="ARBA" id="ARBA00023212"/>
    </source>
</evidence>
<dbReference type="Pfam" id="PF00307">
    <property type="entry name" value="CH"/>
    <property type="match status" value="1"/>
</dbReference>
<dbReference type="AlphaFoldDB" id="A0A5P1F2K0"/>
<gene>
    <name evidence="11" type="ORF">A4U43_C04F19050</name>
</gene>
<dbReference type="FunFam" id="1.10.418.10:FF:000028">
    <property type="entry name" value="RP/EB family microtubule-associated protein"/>
    <property type="match status" value="1"/>
</dbReference>
<evidence type="ECO:0000256" key="6">
    <source>
        <dbReference type="ARBA" id="ARBA00022776"/>
    </source>
</evidence>
<keyword evidence="5" id="KW-0493">Microtubule</keyword>
<dbReference type="EMBL" id="CM007384">
    <property type="protein sequence ID" value="ONK72402.1"/>
    <property type="molecule type" value="Genomic_DNA"/>
</dbReference>
<comment type="similarity">
    <text evidence="2">Belongs to the MAPRE family.</text>
</comment>
<comment type="subcellular location">
    <subcellularLocation>
        <location evidence="9">Cytoplasm</location>
        <location evidence="9">Cytoskeleton</location>
        <location evidence="9">Phragmoplast</location>
    </subcellularLocation>
    <subcellularLocation>
        <location evidence="1">Cytoplasm</location>
        <location evidence="1">Cytoskeleton</location>
        <location evidence="1">Spindle</location>
    </subcellularLocation>
</comment>
<dbReference type="InterPro" id="IPR027328">
    <property type="entry name" value="MAPRE"/>
</dbReference>
<dbReference type="InterPro" id="IPR036872">
    <property type="entry name" value="CH_dom_sf"/>
</dbReference>
<sequence length="204" mass="23301">MAATNIGMMDGACFVDRNEIIVWINSTLHLNLSKVQEATSGAVQCQLMDAVYPGMVPMHKVNFDAKSEYEMLQNYKVLQDVFNKLKINEGTVNNVTLGHFIGRVYLFLTHLGIDKEKLCFRRHLPNEIAHYAADCWNAEIECSYGWIEYVGIADRFAYDLKAQSIWLLSFNGFCLFVGYGLEIDYVRDDDGWIESECQLNSSKL</sequence>
<dbReference type="GO" id="GO:0008017">
    <property type="term" value="F:microtubule binding"/>
    <property type="evidence" value="ECO:0007669"/>
    <property type="project" value="InterPro"/>
</dbReference>
<dbReference type="GO" id="GO:0005874">
    <property type="term" value="C:microtubule"/>
    <property type="evidence" value="ECO:0007669"/>
    <property type="project" value="UniProtKB-KW"/>
</dbReference>
<evidence type="ECO:0000313" key="11">
    <source>
        <dbReference type="EMBL" id="ONK72402.1"/>
    </source>
</evidence>
<name>A0A5P1F2K0_ASPOF</name>
<dbReference type="Gramene" id="ONK72402">
    <property type="protein sequence ID" value="ONK72402"/>
    <property type="gene ID" value="A4U43_C04F19050"/>
</dbReference>
<dbReference type="PANTHER" id="PTHR10623">
    <property type="entry name" value="MICROTUBULE-ASSOCIATED PROTEIN RP/EB FAMILY MEMBER"/>
    <property type="match status" value="1"/>
</dbReference>
<keyword evidence="8" id="KW-0131">Cell cycle</keyword>